<keyword evidence="6" id="KW-0704">Schiff base</keyword>
<reference evidence="9" key="1">
    <citation type="submission" date="2022-07" db="EMBL/GenBank/DDBJ databases">
        <title>Phylogenomic reconstructions and comparative analyses of Kickxellomycotina fungi.</title>
        <authorList>
            <person name="Reynolds N.K."/>
            <person name="Stajich J.E."/>
            <person name="Barry K."/>
            <person name="Grigoriev I.V."/>
            <person name="Crous P."/>
            <person name="Smith M.E."/>
        </authorList>
    </citation>
    <scope>NUCLEOTIDE SEQUENCE</scope>
    <source>
        <strain evidence="9">CBS 109367</strain>
    </source>
</reference>
<keyword evidence="4" id="KW-0663">Pyridoxal phosphate</keyword>
<dbReference type="EMBL" id="JANBTX010000533">
    <property type="protein sequence ID" value="KAJ2681860.1"/>
    <property type="molecule type" value="Genomic_DNA"/>
</dbReference>
<keyword evidence="5" id="KW-0456">Lyase</keyword>
<dbReference type="GO" id="GO:0006520">
    <property type="term" value="P:amino acid metabolic process"/>
    <property type="evidence" value="ECO:0007669"/>
    <property type="project" value="TreeGrafter"/>
</dbReference>
<evidence type="ECO:0000256" key="3">
    <source>
        <dbReference type="ARBA" id="ARBA00012084"/>
    </source>
</evidence>
<comment type="similarity">
    <text evidence="2">Belongs to the PdxS/SNZ family.</text>
</comment>
<name>A0A9W8G8L6_9FUNG</name>
<dbReference type="InterPro" id="IPR033755">
    <property type="entry name" value="PdxS/SNZ_N"/>
</dbReference>
<dbReference type="InterPro" id="IPR001852">
    <property type="entry name" value="PdxS/SNZ"/>
</dbReference>
<dbReference type="AlphaFoldDB" id="A0A9W8G8L6"/>
<sequence length="192" mass="21292">LEARKMSRLVDPRVTQAIANAVLLPVVAKVTIGHDIEADVAIEVGANFIDESEFATKDPATVYMDTKSDLSVPFICGISSLADCLKRLKEGAKLLRIKQPVAVRVDATLVILKKLLAEVIEYQDDVKREKWLKESVLEEADFDSCSGVFVDNSVFASDNPRKRLRAMVQAVKCYDNMDKMIDLSIGTGERFV</sequence>
<dbReference type="InterPro" id="IPR013785">
    <property type="entry name" value="Aldolase_TIM"/>
</dbReference>
<gene>
    <name evidence="9" type="ORF">IWW39_006211</name>
</gene>
<comment type="pathway">
    <text evidence="1">Cofactor biosynthesis; pyridoxal 5'-phosphate biosynthesis.</text>
</comment>
<evidence type="ECO:0000256" key="6">
    <source>
        <dbReference type="ARBA" id="ARBA00023270"/>
    </source>
</evidence>
<evidence type="ECO:0000256" key="4">
    <source>
        <dbReference type="ARBA" id="ARBA00022898"/>
    </source>
</evidence>
<evidence type="ECO:0000256" key="2">
    <source>
        <dbReference type="ARBA" id="ARBA00007281"/>
    </source>
</evidence>
<dbReference type="GO" id="GO:0008615">
    <property type="term" value="P:pyridoxine biosynthetic process"/>
    <property type="evidence" value="ECO:0007669"/>
    <property type="project" value="TreeGrafter"/>
</dbReference>
<evidence type="ECO:0000313" key="9">
    <source>
        <dbReference type="EMBL" id="KAJ2681860.1"/>
    </source>
</evidence>
<accession>A0A9W8G8L6</accession>
<dbReference type="GO" id="GO:0036381">
    <property type="term" value="F:pyridoxal 5'-phosphate synthase (glutamine hydrolysing) activity"/>
    <property type="evidence" value="ECO:0007669"/>
    <property type="project" value="UniProtKB-EC"/>
</dbReference>
<evidence type="ECO:0000313" key="10">
    <source>
        <dbReference type="Proteomes" id="UP001151516"/>
    </source>
</evidence>
<organism evidence="9 10">
    <name type="scientific">Coemansia spiralis</name>
    <dbReference type="NCBI Taxonomy" id="417178"/>
    <lineage>
        <taxon>Eukaryota</taxon>
        <taxon>Fungi</taxon>
        <taxon>Fungi incertae sedis</taxon>
        <taxon>Zoopagomycota</taxon>
        <taxon>Kickxellomycotina</taxon>
        <taxon>Kickxellomycetes</taxon>
        <taxon>Kickxellales</taxon>
        <taxon>Kickxellaceae</taxon>
        <taxon>Coemansia</taxon>
    </lineage>
</organism>
<evidence type="ECO:0000256" key="5">
    <source>
        <dbReference type="ARBA" id="ARBA00023239"/>
    </source>
</evidence>
<dbReference type="GO" id="GO:0042823">
    <property type="term" value="P:pyridoxal phosphate biosynthetic process"/>
    <property type="evidence" value="ECO:0007669"/>
    <property type="project" value="InterPro"/>
</dbReference>
<comment type="caution">
    <text evidence="9">The sequence shown here is derived from an EMBL/GenBank/DDBJ whole genome shotgun (WGS) entry which is preliminary data.</text>
</comment>
<dbReference type="EC" id="4.3.3.6" evidence="3"/>
<comment type="catalytic activity">
    <reaction evidence="7">
        <text>aldehydo-D-ribose 5-phosphate + D-glyceraldehyde 3-phosphate + L-glutamine = pyridoxal 5'-phosphate + L-glutamate + phosphate + 3 H2O + H(+)</text>
        <dbReference type="Rhea" id="RHEA:31507"/>
        <dbReference type="ChEBI" id="CHEBI:15377"/>
        <dbReference type="ChEBI" id="CHEBI:15378"/>
        <dbReference type="ChEBI" id="CHEBI:29985"/>
        <dbReference type="ChEBI" id="CHEBI:43474"/>
        <dbReference type="ChEBI" id="CHEBI:58273"/>
        <dbReference type="ChEBI" id="CHEBI:58359"/>
        <dbReference type="ChEBI" id="CHEBI:59776"/>
        <dbReference type="ChEBI" id="CHEBI:597326"/>
        <dbReference type="EC" id="4.3.3.6"/>
    </reaction>
</comment>
<dbReference type="SUPFAM" id="SSF51366">
    <property type="entry name" value="Ribulose-phoshate binding barrel"/>
    <property type="match status" value="1"/>
</dbReference>
<dbReference type="Gene3D" id="3.20.20.70">
    <property type="entry name" value="Aldolase class I"/>
    <property type="match status" value="2"/>
</dbReference>
<proteinExistence type="inferred from homology"/>
<evidence type="ECO:0000256" key="7">
    <source>
        <dbReference type="ARBA" id="ARBA00047992"/>
    </source>
</evidence>
<keyword evidence="10" id="KW-1185">Reference proteome</keyword>
<feature type="non-terminal residue" evidence="9">
    <location>
        <position position="1"/>
    </location>
</feature>
<feature type="domain" description="PdxS/SNZ N-terminal" evidence="8">
    <location>
        <begin position="5"/>
        <end position="100"/>
    </location>
</feature>
<dbReference type="PANTHER" id="PTHR31829">
    <property type="entry name" value="PYRIDOXAL 5'-PHOSPHATE SYNTHASE SUBUNIT SNZ1-RELATED"/>
    <property type="match status" value="1"/>
</dbReference>
<protein>
    <recommendedName>
        <fullName evidence="3">pyridoxal 5'-phosphate synthase (glutamine hydrolyzing)</fullName>
        <ecNumber evidence="3">4.3.3.6</ecNumber>
    </recommendedName>
</protein>
<dbReference type="PANTHER" id="PTHR31829:SF0">
    <property type="entry name" value="PYRIDOXAL 5'-PHOSPHATE SYNTHASE SUBUNIT SNZ1-RELATED"/>
    <property type="match status" value="1"/>
</dbReference>
<evidence type="ECO:0000259" key="8">
    <source>
        <dbReference type="Pfam" id="PF01680"/>
    </source>
</evidence>
<evidence type="ECO:0000256" key="1">
    <source>
        <dbReference type="ARBA" id="ARBA00004737"/>
    </source>
</evidence>
<dbReference type="Pfam" id="PF01680">
    <property type="entry name" value="SOR_SNZ"/>
    <property type="match status" value="1"/>
</dbReference>
<dbReference type="OrthoDB" id="1660966at2759"/>
<dbReference type="Proteomes" id="UP001151516">
    <property type="component" value="Unassembled WGS sequence"/>
</dbReference>
<dbReference type="InterPro" id="IPR011060">
    <property type="entry name" value="RibuloseP-bd_barrel"/>
</dbReference>